<dbReference type="SMART" id="SM00448">
    <property type="entry name" value="REC"/>
    <property type="match status" value="1"/>
</dbReference>
<evidence type="ECO:0000256" key="1">
    <source>
        <dbReference type="ARBA" id="ARBA00022553"/>
    </source>
</evidence>
<dbReference type="RefSeq" id="WP_062419556.1">
    <property type="nucleotide sequence ID" value="NZ_BBXZ01000171.1"/>
</dbReference>
<dbReference type="Gene3D" id="3.40.50.2300">
    <property type="match status" value="1"/>
</dbReference>
<dbReference type="PANTHER" id="PTHR44591">
    <property type="entry name" value="STRESS RESPONSE REGULATOR PROTEIN 1"/>
    <property type="match status" value="1"/>
</dbReference>
<reference evidence="4" key="1">
    <citation type="journal article" date="2015" name="Genome Announc.">
        <title>Draft Genome Sequences of Anaerolinea thermolimosa IMO-1, Bellilinea caldifistulae GOMI-1, Leptolinea tardivitalis YMTK-2, Levilinea saccharolytica KIBI-1, Longilinea arvoryzae KOME-1, Previously Described as Members of the Class Anaerolineae (Chloroflexi).</title>
        <authorList>
            <person name="Matsuura N."/>
            <person name="Tourlousse M.D."/>
            <person name="Ohashi A."/>
            <person name="Hugenholtz P."/>
            <person name="Sekiguchi Y."/>
        </authorList>
    </citation>
    <scope>NUCLEOTIDE SEQUENCE</scope>
    <source>
        <strain evidence="4">KIBI-1</strain>
    </source>
</reference>
<dbReference type="GO" id="GO:0003677">
    <property type="term" value="F:DNA binding"/>
    <property type="evidence" value="ECO:0007669"/>
    <property type="project" value="UniProtKB-KW"/>
</dbReference>
<dbReference type="EMBL" id="LGCM01000038">
    <property type="protein sequence ID" value="KPL80947.1"/>
    <property type="molecule type" value="Genomic_DNA"/>
</dbReference>
<evidence type="ECO:0000259" key="3">
    <source>
        <dbReference type="PROSITE" id="PS50110"/>
    </source>
</evidence>
<dbReference type="Pfam" id="PF00072">
    <property type="entry name" value="Response_reg"/>
    <property type="match status" value="1"/>
</dbReference>
<organism evidence="4">
    <name type="scientific">Levilinea saccharolytica</name>
    <dbReference type="NCBI Taxonomy" id="229921"/>
    <lineage>
        <taxon>Bacteria</taxon>
        <taxon>Bacillati</taxon>
        <taxon>Chloroflexota</taxon>
        <taxon>Anaerolineae</taxon>
        <taxon>Anaerolineales</taxon>
        <taxon>Anaerolineaceae</taxon>
        <taxon>Levilinea</taxon>
    </lineage>
</organism>
<keyword evidence="6" id="KW-1185">Reference proteome</keyword>
<dbReference type="SUPFAM" id="SSF52172">
    <property type="entry name" value="CheY-like"/>
    <property type="match status" value="1"/>
</dbReference>
<evidence type="ECO:0000256" key="2">
    <source>
        <dbReference type="PROSITE-ProRule" id="PRU00169"/>
    </source>
</evidence>
<keyword evidence="4" id="KW-0238">DNA-binding</keyword>
<dbReference type="PANTHER" id="PTHR44591:SF23">
    <property type="entry name" value="CHEY SUBFAMILY"/>
    <property type="match status" value="1"/>
</dbReference>
<dbReference type="GO" id="GO:0000160">
    <property type="term" value="P:phosphorelay signal transduction system"/>
    <property type="evidence" value="ECO:0007669"/>
    <property type="project" value="InterPro"/>
</dbReference>
<name>A0A0M8JRY1_9CHLR</name>
<gene>
    <name evidence="5" type="ORF">ADN01_10715</name>
    <name evidence="4" type="ORF">LSAC_03166</name>
</gene>
<dbReference type="InterPro" id="IPR050595">
    <property type="entry name" value="Bact_response_regulator"/>
</dbReference>
<dbReference type="InterPro" id="IPR011006">
    <property type="entry name" value="CheY-like_superfamily"/>
</dbReference>
<dbReference type="EMBL" id="DF967975">
    <property type="protein sequence ID" value="GAP19265.1"/>
    <property type="molecule type" value="Genomic_DNA"/>
</dbReference>
<keyword evidence="1 2" id="KW-0597">Phosphoprotein</keyword>
<evidence type="ECO:0000313" key="4">
    <source>
        <dbReference type="EMBL" id="GAP19265.1"/>
    </source>
</evidence>
<dbReference type="PROSITE" id="PS50110">
    <property type="entry name" value="RESPONSE_REGULATORY"/>
    <property type="match status" value="1"/>
</dbReference>
<feature type="modified residue" description="4-aspartylphosphate" evidence="2">
    <location>
        <position position="53"/>
    </location>
</feature>
<dbReference type="AlphaFoldDB" id="A0A0M8JRY1"/>
<dbReference type="STRING" id="229921.ADN01_10715"/>
<sequence>MNPTVLYIEDEAEHRLLVQQALEAIGYNFVGAETGMEGIAAAQETLPNLILLDIHLPDVLGYEVVRQLRASSNPKLRDVPVIAISADTLRGAVEKALQAGCDVYMSKPIHIRELWTRVQSFLSDFK</sequence>
<accession>A0A0M8JRY1</accession>
<dbReference type="Proteomes" id="UP000050501">
    <property type="component" value="Unassembled WGS sequence"/>
</dbReference>
<proteinExistence type="predicted"/>
<evidence type="ECO:0000313" key="6">
    <source>
        <dbReference type="Proteomes" id="UP000050501"/>
    </source>
</evidence>
<evidence type="ECO:0000313" key="5">
    <source>
        <dbReference type="EMBL" id="KPL80947.1"/>
    </source>
</evidence>
<dbReference type="InterPro" id="IPR001789">
    <property type="entry name" value="Sig_transdc_resp-reg_receiver"/>
</dbReference>
<dbReference type="OrthoDB" id="9802491at2"/>
<protein>
    <submittedName>
        <fullName evidence="4">Response regulator consisting of a CheY-like receiver domain and a winged-helix DNA-binding domain</fullName>
    </submittedName>
</protein>
<feature type="domain" description="Response regulatory" evidence="3">
    <location>
        <begin position="4"/>
        <end position="122"/>
    </location>
</feature>
<reference evidence="5 6" key="2">
    <citation type="submission" date="2015-07" db="EMBL/GenBank/DDBJ databases">
        <title>Genome sequence of Levilinea saccharolytica DSM 16555.</title>
        <authorList>
            <person name="Hemp J."/>
            <person name="Ward L.M."/>
            <person name="Pace L.A."/>
            <person name="Fischer W.W."/>
        </authorList>
    </citation>
    <scope>NUCLEOTIDE SEQUENCE [LARGE SCALE GENOMIC DNA]</scope>
    <source>
        <strain evidence="5 6">KIBI-1</strain>
    </source>
</reference>